<organism evidence="1 2">
    <name type="scientific">Neobacillus niacini</name>
    <dbReference type="NCBI Taxonomy" id="86668"/>
    <lineage>
        <taxon>Bacteria</taxon>
        <taxon>Bacillati</taxon>
        <taxon>Bacillota</taxon>
        <taxon>Bacilli</taxon>
        <taxon>Bacillales</taxon>
        <taxon>Bacillaceae</taxon>
        <taxon>Neobacillus</taxon>
    </lineage>
</organism>
<name>A0A852TB35_9BACI</name>
<dbReference type="EMBL" id="JACCBX010000005">
    <property type="protein sequence ID" value="NYE05982.1"/>
    <property type="molecule type" value="Genomic_DNA"/>
</dbReference>
<proteinExistence type="predicted"/>
<accession>A0A852TB35</accession>
<sequence>MKRVLSVKGLLTVLGMGVSVAKWFAYKPNRMKVKNILGKLNITPSLNKK</sequence>
<evidence type="ECO:0000313" key="2">
    <source>
        <dbReference type="Proteomes" id="UP000548423"/>
    </source>
</evidence>
<comment type="caution">
    <text evidence="1">The sequence shown here is derived from an EMBL/GenBank/DDBJ whole genome shotgun (WGS) entry which is preliminary data.</text>
</comment>
<dbReference type="Proteomes" id="UP000548423">
    <property type="component" value="Unassembled WGS sequence"/>
</dbReference>
<reference evidence="2" key="1">
    <citation type="submission" date="2020-07" db="EMBL/GenBank/DDBJ databases">
        <authorList>
            <person name="Partida-Martinez L."/>
            <person name="Huntemann M."/>
            <person name="Clum A."/>
            <person name="Wang J."/>
            <person name="Palaniappan K."/>
            <person name="Ritter S."/>
            <person name="Chen I.-M."/>
            <person name="Stamatis D."/>
            <person name="Reddy T."/>
            <person name="O'Malley R."/>
            <person name="Daum C."/>
            <person name="Shapiro N."/>
            <person name="Ivanova N."/>
            <person name="Kyrpides N."/>
            <person name="Woyke T."/>
        </authorList>
    </citation>
    <scope>NUCLEOTIDE SEQUENCE [LARGE SCALE GENOMIC DNA]</scope>
    <source>
        <strain evidence="2">AT2.8</strain>
    </source>
</reference>
<reference evidence="2" key="2">
    <citation type="submission" date="2020-08" db="EMBL/GenBank/DDBJ databases">
        <title>The Agave Microbiome: Exploring the role of microbial communities in plant adaptations to desert environments.</title>
        <authorList>
            <person name="Partida-Martinez L.P."/>
        </authorList>
    </citation>
    <scope>NUCLEOTIDE SEQUENCE [LARGE SCALE GENOMIC DNA]</scope>
    <source>
        <strain evidence="2">AT2.8</strain>
    </source>
</reference>
<protein>
    <submittedName>
        <fullName evidence="1">Uncharacterized protein</fullName>
    </submittedName>
</protein>
<gene>
    <name evidence="1" type="ORF">F4694_002757</name>
</gene>
<dbReference type="AlphaFoldDB" id="A0A852TB35"/>
<evidence type="ECO:0000313" key="1">
    <source>
        <dbReference type="EMBL" id="NYE05982.1"/>
    </source>
</evidence>